<dbReference type="EMBL" id="JACEFO010001753">
    <property type="protein sequence ID" value="KAF8711211.1"/>
    <property type="molecule type" value="Genomic_DNA"/>
</dbReference>
<gene>
    <name evidence="1" type="ORF">HU200_029227</name>
</gene>
<dbReference type="AlphaFoldDB" id="A0A835BQX9"/>
<comment type="caution">
    <text evidence="1">The sequence shown here is derived from an EMBL/GenBank/DDBJ whole genome shotgun (WGS) entry which is preliminary data.</text>
</comment>
<reference evidence="1" key="1">
    <citation type="submission" date="2020-07" db="EMBL/GenBank/DDBJ databases">
        <title>Genome sequence and genetic diversity analysis of an under-domesticated orphan crop, white fonio (Digitaria exilis).</title>
        <authorList>
            <person name="Bennetzen J.L."/>
            <person name="Chen S."/>
            <person name="Ma X."/>
            <person name="Wang X."/>
            <person name="Yssel A.E.J."/>
            <person name="Chaluvadi S.R."/>
            <person name="Johnson M."/>
            <person name="Gangashetty P."/>
            <person name="Hamidou F."/>
            <person name="Sanogo M.D."/>
            <person name="Zwaenepoel A."/>
            <person name="Wallace J."/>
            <person name="Van De Peer Y."/>
            <person name="Van Deynze A."/>
        </authorList>
    </citation>
    <scope>NUCLEOTIDE SEQUENCE</scope>
    <source>
        <tissue evidence="1">Leaves</tissue>
    </source>
</reference>
<evidence type="ECO:0000313" key="2">
    <source>
        <dbReference type="Proteomes" id="UP000636709"/>
    </source>
</evidence>
<evidence type="ECO:0000313" key="1">
    <source>
        <dbReference type="EMBL" id="KAF8711211.1"/>
    </source>
</evidence>
<organism evidence="1 2">
    <name type="scientific">Digitaria exilis</name>
    <dbReference type="NCBI Taxonomy" id="1010633"/>
    <lineage>
        <taxon>Eukaryota</taxon>
        <taxon>Viridiplantae</taxon>
        <taxon>Streptophyta</taxon>
        <taxon>Embryophyta</taxon>
        <taxon>Tracheophyta</taxon>
        <taxon>Spermatophyta</taxon>
        <taxon>Magnoliopsida</taxon>
        <taxon>Liliopsida</taxon>
        <taxon>Poales</taxon>
        <taxon>Poaceae</taxon>
        <taxon>PACMAD clade</taxon>
        <taxon>Panicoideae</taxon>
        <taxon>Panicodae</taxon>
        <taxon>Paniceae</taxon>
        <taxon>Anthephorinae</taxon>
        <taxon>Digitaria</taxon>
    </lineage>
</organism>
<name>A0A835BQX9_9POAL</name>
<keyword evidence="2" id="KW-1185">Reference proteome</keyword>
<sequence length="63" mass="6608">MALLFAVVSAGRADLPMAKNSLCTESYCGKHSTGSCKFAGQFVYCCCGPVHSTNSTDVHPLGH</sequence>
<dbReference type="OrthoDB" id="687738at2759"/>
<accession>A0A835BQX9</accession>
<dbReference type="Proteomes" id="UP000636709">
    <property type="component" value="Unassembled WGS sequence"/>
</dbReference>
<protein>
    <submittedName>
        <fullName evidence="1">Uncharacterized protein</fullName>
    </submittedName>
</protein>
<proteinExistence type="predicted"/>